<evidence type="ECO:0000256" key="1">
    <source>
        <dbReference type="SAM" id="MobiDB-lite"/>
    </source>
</evidence>
<dbReference type="AlphaFoldDB" id="A0A6G0WUI8"/>
<name>A0A6G0WUI8_9STRA</name>
<dbReference type="SUPFAM" id="SSF46565">
    <property type="entry name" value="Chaperone J-domain"/>
    <property type="match status" value="1"/>
</dbReference>
<dbReference type="GO" id="GO:0044183">
    <property type="term" value="F:protein folding chaperone"/>
    <property type="evidence" value="ECO:0007669"/>
    <property type="project" value="TreeGrafter"/>
</dbReference>
<evidence type="ECO:0000313" key="3">
    <source>
        <dbReference type="EMBL" id="KAF0731115.1"/>
    </source>
</evidence>
<dbReference type="InterPro" id="IPR036869">
    <property type="entry name" value="J_dom_sf"/>
</dbReference>
<dbReference type="SMART" id="SM00271">
    <property type="entry name" value="DnaJ"/>
    <property type="match status" value="1"/>
</dbReference>
<dbReference type="Pfam" id="PF00226">
    <property type="entry name" value="DnaJ"/>
    <property type="match status" value="1"/>
</dbReference>
<dbReference type="Proteomes" id="UP000481153">
    <property type="component" value="Unassembled WGS sequence"/>
</dbReference>
<dbReference type="GO" id="GO:0051082">
    <property type="term" value="F:unfolded protein binding"/>
    <property type="evidence" value="ECO:0007669"/>
    <property type="project" value="TreeGrafter"/>
</dbReference>
<gene>
    <name evidence="3" type="ORF">Ae201684_011658</name>
</gene>
<dbReference type="PROSITE" id="PS00636">
    <property type="entry name" value="DNAJ_1"/>
    <property type="match status" value="1"/>
</dbReference>
<dbReference type="VEuPathDB" id="FungiDB:AeMF1_000601"/>
<feature type="compositionally biased region" description="Basic and acidic residues" evidence="1">
    <location>
        <begin position="203"/>
        <end position="215"/>
    </location>
</feature>
<dbReference type="InterPro" id="IPR001623">
    <property type="entry name" value="DnaJ_domain"/>
</dbReference>
<keyword evidence="4" id="KW-1185">Reference proteome</keyword>
<dbReference type="PROSITE" id="PS50076">
    <property type="entry name" value="DNAJ_2"/>
    <property type="match status" value="1"/>
</dbReference>
<dbReference type="CDD" id="cd06257">
    <property type="entry name" value="DnaJ"/>
    <property type="match status" value="1"/>
</dbReference>
<dbReference type="GO" id="GO:0051087">
    <property type="term" value="F:protein-folding chaperone binding"/>
    <property type="evidence" value="ECO:0007669"/>
    <property type="project" value="TreeGrafter"/>
</dbReference>
<feature type="region of interest" description="Disordered" evidence="1">
    <location>
        <begin position="203"/>
        <end position="252"/>
    </location>
</feature>
<reference evidence="3 4" key="1">
    <citation type="submission" date="2019-07" db="EMBL/GenBank/DDBJ databases">
        <title>Genomics analysis of Aphanomyces spp. identifies a new class of oomycete effector associated with host adaptation.</title>
        <authorList>
            <person name="Gaulin E."/>
        </authorList>
    </citation>
    <scope>NUCLEOTIDE SEQUENCE [LARGE SCALE GENOMIC DNA]</scope>
    <source>
        <strain evidence="3 4">ATCC 201684</strain>
    </source>
</reference>
<protein>
    <recommendedName>
        <fullName evidence="2">J domain-containing protein</fullName>
    </recommendedName>
</protein>
<dbReference type="Gene3D" id="1.10.287.110">
    <property type="entry name" value="DnaJ domain"/>
    <property type="match status" value="1"/>
</dbReference>
<dbReference type="EMBL" id="VJMJ01000147">
    <property type="protein sequence ID" value="KAF0731115.1"/>
    <property type="molecule type" value="Genomic_DNA"/>
</dbReference>
<dbReference type="GO" id="GO:0005737">
    <property type="term" value="C:cytoplasm"/>
    <property type="evidence" value="ECO:0007669"/>
    <property type="project" value="TreeGrafter"/>
</dbReference>
<dbReference type="PANTHER" id="PTHR43948:SF10">
    <property type="entry name" value="MRJ, ISOFORM E"/>
    <property type="match status" value="1"/>
</dbReference>
<feature type="domain" description="J" evidence="2">
    <location>
        <begin position="3"/>
        <end position="67"/>
    </location>
</feature>
<feature type="compositionally biased region" description="Polar residues" evidence="1">
    <location>
        <begin position="218"/>
        <end position="230"/>
    </location>
</feature>
<evidence type="ECO:0000313" key="4">
    <source>
        <dbReference type="Proteomes" id="UP000481153"/>
    </source>
</evidence>
<dbReference type="PRINTS" id="PR00625">
    <property type="entry name" value="JDOMAIN"/>
</dbReference>
<dbReference type="GO" id="GO:0005634">
    <property type="term" value="C:nucleus"/>
    <property type="evidence" value="ECO:0007669"/>
    <property type="project" value="TreeGrafter"/>
</dbReference>
<dbReference type="InterPro" id="IPR018253">
    <property type="entry name" value="DnaJ_domain_CS"/>
</dbReference>
<sequence length="252" mass="28599">MASYYEVLEVNEKATESEIKQAYRKLAVRWHPDKNKDPQAEEMFKKIGEAYAVLSDKVKREEYDYSRKYGYGSIPRPRSRGRGDPFEDNFHPFTFFDAQDLFHHFFGADDPFMQMPRRSSEKGRRSSRDPFGHFGGGFSMMMDDMFDDHMSGGFGGFGGFGNIMMSSSSFGNGVTYSSSLSSSSVRDRNGRLVTKTTSTIQHPDGRVETKTEEFVNGKLTNSTSNITPASNRLVGAGRMQLEADRPRRRSNY</sequence>
<proteinExistence type="predicted"/>
<evidence type="ECO:0000259" key="2">
    <source>
        <dbReference type="PROSITE" id="PS50076"/>
    </source>
</evidence>
<comment type="caution">
    <text evidence="3">The sequence shown here is derived from an EMBL/GenBank/DDBJ whole genome shotgun (WGS) entry which is preliminary data.</text>
</comment>
<dbReference type="PANTHER" id="PTHR43948">
    <property type="entry name" value="DNAJ HOMOLOG SUBFAMILY B"/>
    <property type="match status" value="1"/>
</dbReference>
<accession>A0A6G0WUI8</accession>
<organism evidence="3 4">
    <name type="scientific">Aphanomyces euteiches</name>
    <dbReference type="NCBI Taxonomy" id="100861"/>
    <lineage>
        <taxon>Eukaryota</taxon>
        <taxon>Sar</taxon>
        <taxon>Stramenopiles</taxon>
        <taxon>Oomycota</taxon>
        <taxon>Saprolegniomycetes</taxon>
        <taxon>Saprolegniales</taxon>
        <taxon>Verrucalvaceae</taxon>
        <taxon>Aphanomyces</taxon>
    </lineage>
</organism>